<keyword evidence="2" id="KW-1185">Reference proteome</keyword>
<sequence length="231" mass="26219">MPVSVALVRCHQHVHLAFAAPAYKLGAIVMEPTLGNENPLLAGGLYRPAFQAHLIPSASLVEPYKFAKDAAVRSQKTTFLRVQLIDVVQSYCRQVESFVMALQRLGIELEDHMSFSHLFLIGVGPEGVVMFQSYKAWGPVLDEYIVGGGLRVRNWQESDDFISTFDSFARKDKKTFTSSKNQLFKKMFGLDLLDLTTNPDTHIQDDVKMGDVLKFHWRIEKKMRKDSRPQD</sequence>
<protein>
    <submittedName>
        <fullName evidence="1">Uncharacterized protein</fullName>
    </submittedName>
</protein>
<accession>A0ABR3RIE7</accession>
<dbReference type="EMBL" id="JAKJXO020000006">
    <property type="protein sequence ID" value="KAL1603973.1"/>
    <property type="molecule type" value="Genomic_DNA"/>
</dbReference>
<evidence type="ECO:0000313" key="1">
    <source>
        <dbReference type="EMBL" id="KAL1603973.1"/>
    </source>
</evidence>
<gene>
    <name evidence="1" type="ORF">SLS60_005565</name>
</gene>
<reference evidence="1 2" key="1">
    <citation type="submission" date="2024-02" db="EMBL/GenBank/DDBJ databases">
        <title>De novo assembly and annotation of 12 fungi associated with fruit tree decline syndrome in Ontario, Canada.</title>
        <authorList>
            <person name="Sulman M."/>
            <person name="Ellouze W."/>
            <person name="Ilyukhin E."/>
        </authorList>
    </citation>
    <scope>NUCLEOTIDE SEQUENCE [LARGE SCALE GENOMIC DNA]</scope>
    <source>
        <strain evidence="1 2">M42-189</strain>
    </source>
</reference>
<evidence type="ECO:0000313" key="2">
    <source>
        <dbReference type="Proteomes" id="UP001521785"/>
    </source>
</evidence>
<name>A0ABR3RIE7_9PLEO</name>
<comment type="caution">
    <text evidence="1">The sequence shown here is derived from an EMBL/GenBank/DDBJ whole genome shotgun (WGS) entry which is preliminary data.</text>
</comment>
<dbReference type="Proteomes" id="UP001521785">
    <property type="component" value="Unassembled WGS sequence"/>
</dbReference>
<proteinExistence type="predicted"/>
<organism evidence="1 2">
    <name type="scientific">Paraconiothyrium brasiliense</name>
    <dbReference type="NCBI Taxonomy" id="300254"/>
    <lineage>
        <taxon>Eukaryota</taxon>
        <taxon>Fungi</taxon>
        <taxon>Dikarya</taxon>
        <taxon>Ascomycota</taxon>
        <taxon>Pezizomycotina</taxon>
        <taxon>Dothideomycetes</taxon>
        <taxon>Pleosporomycetidae</taxon>
        <taxon>Pleosporales</taxon>
        <taxon>Massarineae</taxon>
        <taxon>Didymosphaeriaceae</taxon>
        <taxon>Paraconiothyrium</taxon>
    </lineage>
</organism>